<dbReference type="EMBL" id="JRES01001602">
    <property type="protein sequence ID" value="KNC21558.1"/>
    <property type="molecule type" value="Genomic_DNA"/>
</dbReference>
<reference evidence="2 3" key="1">
    <citation type="journal article" date="2015" name="Nat. Commun.">
        <title>Lucilia cuprina genome unlocks parasitic fly biology to underpin future interventions.</title>
        <authorList>
            <person name="Anstead C.A."/>
            <person name="Korhonen P.K."/>
            <person name="Young N.D."/>
            <person name="Hall R.S."/>
            <person name="Jex A.R."/>
            <person name="Murali S.C."/>
            <person name="Hughes D.S."/>
            <person name="Lee S.F."/>
            <person name="Perry T."/>
            <person name="Stroehlein A.J."/>
            <person name="Ansell B.R."/>
            <person name="Breugelmans B."/>
            <person name="Hofmann A."/>
            <person name="Qu J."/>
            <person name="Dugan S."/>
            <person name="Lee S.L."/>
            <person name="Chao H."/>
            <person name="Dinh H."/>
            <person name="Han Y."/>
            <person name="Doddapaneni H.V."/>
            <person name="Worley K.C."/>
            <person name="Muzny D.M."/>
            <person name="Ioannidis P."/>
            <person name="Waterhouse R.M."/>
            <person name="Zdobnov E.M."/>
            <person name="James P.J."/>
            <person name="Bagnall N.H."/>
            <person name="Kotze A.C."/>
            <person name="Gibbs R.A."/>
            <person name="Richards S."/>
            <person name="Batterham P."/>
            <person name="Gasser R.B."/>
        </authorList>
    </citation>
    <scope>NUCLEOTIDE SEQUENCE [LARGE SCALE GENOMIC DNA]</scope>
    <source>
        <strain evidence="2 3">LS</strain>
        <tissue evidence="2">Full body</tissue>
    </source>
</reference>
<organism evidence="2 3">
    <name type="scientific">Lucilia cuprina</name>
    <name type="common">Green bottle fly</name>
    <name type="synonym">Australian sheep blowfly</name>
    <dbReference type="NCBI Taxonomy" id="7375"/>
    <lineage>
        <taxon>Eukaryota</taxon>
        <taxon>Metazoa</taxon>
        <taxon>Ecdysozoa</taxon>
        <taxon>Arthropoda</taxon>
        <taxon>Hexapoda</taxon>
        <taxon>Insecta</taxon>
        <taxon>Pterygota</taxon>
        <taxon>Neoptera</taxon>
        <taxon>Endopterygota</taxon>
        <taxon>Diptera</taxon>
        <taxon>Brachycera</taxon>
        <taxon>Muscomorpha</taxon>
        <taxon>Oestroidea</taxon>
        <taxon>Calliphoridae</taxon>
        <taxon>Luciliinae</taxon>
        <taxon>Lucilia</taxon>
    </lineage>
</organism>
<dbReference type="Gene3D" id="3.30.499.10">
    <property type="entry name" value="Aconitase, domain 3"/>
    <property type="match status" value="1"/>
</dbReference>
<keyword evidence="3" id="KW-1185">Reference proteome</keyword>
<keyword evidence="1" id="KW-0408">Iron</keyword>
<dbReference type="InterPro" id="IPR036008">
    <property type="entry name" value="Aconitase_4Fe-4S_dom"/>
</dbReference>
<comment type="caution">
    <text evidence="2">The sequence shown here is derived from an EMBL/GenBank/DDBJ whole genome shotgun (WGS) entry which is preliminary data.</text>
</comment>
<dbReference type="InterPro" id="IPR015931">
    <property type="entry name" value="Acnase/IPM_dHydase_lsu_aba_1/3"/>
</dbReference>
<dbReference type="STRING" id="7375.A0A0L0BNN2"/>
<dbReference type="PANTHER" id="PTHR43822:SF2">
    <property type="entry name" value="HOMOACONITASE, MITOCHONDRIAL"/>
    <property type="match status" value="1"/>
</dbReference>
<protein>
    <submittedName>
        <fullName evidence="2">Uncharacterized protein</fullName>
    </submittedName>
</protein>
<evidence type="ECO:0000256" key="1">
    <source>
        <dbReference type="ARBA" id="ARBA00023004"/>
    </source>
</evidence>
<name>A0A0L0BNN2_LUCCU</name>
<dbReference type="SUPFAM" id="SSF53732">
    <property type="entry name" value="Aconitase iron-sulfur domain"/>
    <property type="match status" value="1"/>
</dbReference>
<dbReference type="AlphaFoldDB" id="A0A0L0BNN2"/>
<evidence type="ECO:0000313" key="3">
    <source>
        <dbReference type="Proteomes" id="UP000037069"/>
    </source>
</evidence>
<dbReference type="InterPro" id="IPR050067">
    <property type="entry name" value="IPM_dehydratase_rel_enz"/>
</dbReference>
<dbReference type="Proteomes" id="UP000037069">
    <property type="component" value="Unassembled WGS sequence"/>
</dbReference>
<accession>A0A0L0BNN2</accession>
<gene>
    <name evidence="2" type="ORF">FF38_07322</name>
</gene>
<evidence type="ECO:0000313" key="2">
    <source>
        <dbReference type="EMBL" id="KNC21558.1"/>
    </source>
</evidence>
<dbReference type="PANTHER" id="PTHR43822">
    <property type="entry name" value="HOMOACONITASE, MITOCHONDRIAL-RELATED"/>
    <property type="match status" value="1"/>
</dbReference>
<proteinExistence type="predicted"/>
<sequence>MLSIRGFHTSQTRLAQTLTEKIIQKYAVGIPSNKEVHSGDYVTIKPSHCMSHDNAWPVALKFKEQN</sequence>